<sequence>MNLSGNMPQNLENRAFVAVLIRKVLIGALTVGEAVKNFPFDTGDKSLNAAYHALVHYEADEDLRRRDILYREEQDDYLEMIAHTLESGESLPDNIIRNYELYYPDNSVPHKHDKAGALKSFFRFLNIK</sequence>
<organism evidence="1 2">
    <name type="scientific">Candidatus Scatousia excrementipullorum</name>
    <dbReference type="NCBI Taxonomy" id="2840936"/>
    <lineage>
        <taxon>Bacteria</taxon>
        <taxon>Candidatus Scatousia</taxon>
    </lineage>
</organism>
<dbReference type="AlphaFoldDB" id="A0A9D9H008"/>
<proteinExistence type="predicted"/>
<dbReference type="EMBL" id="JADIND010000160">
    <property type="protein sequence ID" value="MBO8431179.1"/>
    <property type="molecule type" value="Genomic_DNA"/>
</dbReference>
<reference evidence="1" key="2">
    <citation type="journal article" date="2021" name="PeerJ">
        <title>Extensive microbial diversity within the chicken gut microbiome revealed by metagenomics and culture.</title>
        <authorList>
            <person name="Gilroy R."/>
            <person name="Ravi A."/>
            <person name="Getino M."/>
            <person name="Pursley I."/>
            <person name="Horton D.L."/>
            <person name="Alikhan N.F."/>
            <person name="Baker D."/>
            <person name="Gharbi K."/>
            <person name="Hall N."/>
            <person name="Watson M."/>
            <person name="Adriaenssens E.M."/>
            <person name="Foster-Nyarko E."/>
            <person name="Jarju S."/>
            <person name="Secka A."/>
            <person name="Antonio M."/>
            <person name="Oren A."/>
            <person name="Chaudhuri R.R."/>
            <person name="La Ragione R."/>
            <person name="Hildebrand F."/>
            <person name="Pallen M.J."/>
        </authorList>
    </citation>
    <scope>NUCLEOTIDE SEQUENCE</scope>
    <source>
        <strain evidence="1">10192</strain>
    </source>
</reference>
<reference evidence="1" key="1">
    <citation type="submission" date="2020-10" db="EMBL/GenBank/DDBJ databases">
        <authorList>
            <person name="Gilroy R."/>
        </authorList>
    </citation>
    <scope>NUCLEOTIDE SEQUENCE</scope>
    <source>
        <strain evidence="1">10192</strain>
    </source>
</reference>
<accession>A0A9D9H008</accession>
<gene>
    <name evidence="1" type="ORF">IAC76_07295</name>
</gene>
<evidence type="ECO:0000313" key="2">
    <source>
        <dbReference type="Proteomes" id="UP000823632"/>
    </source>
</evidence>
<evidence type="ECO:0000313" key="1">
    <source>
        <dbReference type="EMBL" id="MBO8431179.1"/>
    </source>
</evidence>
<dbReference type="Proteomes" id="UP000823632">
    <property type="component" value="Unassembled WGS sequence"/>
</dbReference>
<comment type="caution">
    <text evidence="1">The sequence shown here is derived from an EMBL/GenBank/DDBJ whole genome shotgun (WGS) entry which is preliminary data.</text>
</comment>
<name>A0A9D9H008_9BACT</name>
<protein>
    <submittedName>
        <fullName evidence="1">Uncharacterized protein</fullName>
    </submittedName>
</protein>